<evidence type="ECO:0000313" key="1">
    <source>
        <dbReference type="EMBL" id="MBR7743690.1"/>
    </source>
</evidence>
<comment type="caution">
    <text evidence="1">The sequence shown here is derived from an EMBL/GenBank/DDBJ whole genome shotgun (WGS) entry which is preliminary data.</text>
</comment>
<name>A0A941I098_9MICO</name>
<protein>
    <submittedName>
        <fullName evidence="1">Uncharacterized protein</fullName>
    </submittedName>
</protein>
<dbReference type="Proteomes" id="UP000677016">
    <property type="component" value="Unassembled WGS sequence"/>
</dbReference>
<sequence>MGRPDLAEYTRPLVTQVTDVTDRAADCPGAQHAERLPALARSIDRGARGDGVDFDDVDAFQTQGDAWLEALGYGPNHLPTG</sequence>
<dbReference type="EMBL" id="JAGSNF010000014">
    <property type="protein sequence ID" value="MBR7743690.1"/>
    <property type="molecule type" value="Genomic_DNA"/>
</dbReference>
<accession>A0A941I098</accession>
<reference evidence="1" key="1">
    <citation type="submission" date="2021-04" db="EMBL/GenBank/DDBJ databases">
        <title>Phycicoccus avicenniae sp. nov., a novel endophytic actinomycetes isolated from branch of Avicennia mariana.</title>
        <authorList>
            <person name="Tuo L."/>
        </authorList>
    </citation>
    <scope>NUCLEOTIDE SEQUENCE</scope>
    <source>
        <strain evidence="1">BSK3Z-2</strain>
    </source>
</reference>
<evidence type="ECO:0000313" key="2">
    <source>
        <dbReference type="Proteomes" id="UP000677016"/>
    </source>
</evidence>
<dbReference type="RefSeq" id="WP_211602953.1">
    <property type="nucleotide sequence ID" value="NZ_JAGSNF010000014.1"/>
</dbReference>
<proteinExistence type="predicted"/>
<keyword evidence="2" id="KW-1185">Reference proteome</keyword>
<dbReference type="AlphaFoldDB" id="A0A941I098"/>
<organism evidence="1 2">
    <name type="scientific">Phycicoccus avicenniae</name>
    <dbReference type="NCBI Taxonomy" id="2828860"/>
    <lineage>
        <taxon>Bacteria</taxon>
        <taxon>Bacillati</taxon>
        <taxon>Actinomycetota</taxon>
        <taxon>Actinomycetes</taxon>
        <taxon>Micrococcales</taxon>
        <taxon>Intrasporangiaceae</taxon>
        <taxon>Phycicoccus</taxon>
    </lineage>
</organism>
<gene>
    <name evidence="1" type="ORF">KC207_10355</name>
</gene>